<organism evidence="2 3">
    <name type="scientific">Marinobacter nauticus</name>
    <name type="common">Marinobacter hydrocarbonoclasticus</name>
    <name type="synonym">Marinobacter aquaeolei</name>
    <dbReference type="NCBI Taxonomy" id="2743"/>
    <lineage>
        <taxon>Bacteria</taxon>
        <taxon>Pseudomonadati</taxon>
        <taxon>Pseudomonadota</taxon>
        <taxon>Gammaproteobacteria</taxon>
        <taxon>Pseudomonadales</taxon>
        <taxon>Marinobacteraceae</taxon>
        <taxon>Marinobacter</taxon>
    </lineage>
</organism>
<proteinExistence type="predicted"/>
<reference evidence="2 3" key="1">
    <citation type="submission" date="2018-07" db="EMBL/GenBank/DDBJ databases">
        <title>Freshwater and sediment microbial communities from various areas in North America, analyzing microbe dynamics in response to fracking.</title>
        <authorList>
            <person name="Lamendella R."/>
        </authorList>
    </citation>
    <scope>NUCLEOTIDE SEQUENCE [LARGE SCALE GENOMIC DNA]</scope>
    <source>
        <strain evidence="2 3">114E</strain>
        <strain evidence="1 4">114E_o</strain>
    </source>
</reference>
<keyword evidence="4" id="KW-1185">Reference proteome</keyword>
<evidence type="ECO:0000313" key="3">
    <source>
        <dbReference type="Proteomes" id="UP000252795"/>
    </source>
</evidence>
<dbReference type="RefSeq" id="WP_113879693.1">
    <property type="nucleotide sequence ID" value="NZ_QNSA01000005.1"/>
</dbReference>
<evidence type="ECO:0000313" key="1">
    <source>
        <dbReference type="EMBL" id="RBP74074.1"/>
    </source>
</evidence>
<accession>A0A368V1Z6</accession>
<dbReference type="EMBL" id="QNSA01000005">
    <property type="protein sequence ID" value="RBP74074.1"/>
    <property type="molecule type" value="Genomic_DNA"/>
</dbReference>
<dbReference type="Proteomes" id="UP000253065">
    <property type="component" value="Unassembled WGS sequence"/>
</dbReference>
<gene>
    <name evidence="2" type="ORF">DET51_105199</name>
    <name evidence="1" type="ORF">DET64_105200</name>
</gene>
<protein>
    <submittedName>
        <fullName evidence="2">Uncharacterized protein</fullName>
    </submittedName>
</protein>
<comment type="caution">
    <text evidence="2">The sequence shown here is derived from an EMBL/GenBank/DDBJ whole genome shotgun (WGS) entry which is preliminary data.</text>
</comment>
<dbReference type="EMBL" id="QPJB01000005">
    <property type="protein sequence ID" value="RCW34823.1"/>
    <property type="molecule type" value="Genomic_DNA"/>
</dbReference>
<evidence type="ECO:0000313" key="2">
    <source>
        <dbReference type="EMBL" id="RCW34823.1"/>
    </source>
</evidence>
<sequence length="89" mass="10146">MTEHKSTADLSREELETAFDELAVHFDKAARHLEHATRLAAKQGQQYGEALLWLKEIRQAAGATAPGISHRELCLQIRDMRRKALEDQH</sequence>
<name>A0A368V1Z6_MARNT</name>
<evidence type="ECO:0000313" key="4">
    <source>
        <dbReference type="Proteomes" id="UP000253065"/>
    </source>
</evidence>
<dbReference type="Proteomes" id="UP000252795">
    <property type="component" value="Unassembled WGS sequence"/>
</dbReference>
<dbReference type="AlphaFoldDB" id="A0A368V1Z6"/>